<gene>
    <name evidence="4" type="ORF">EPJ79_02570</name>
    <name evidence="3" type="ORF">EPJ80_05230</name>
    <name evidence="5" type="ORF">EPJ81_06990</name>
</gene>
<evidence type="ECO:0000313" key="8">
    <source>
        <dbReference type="Proteomes" id="UP000325116"/>
    </source>
</evidence>
<accession>A0A5C8CH71</accession>
<proteinExistence type="predicted"/>
<evidence type="ECO:0000256" key="1">
    <source>
        <dbReference type="ARBA" id="ARBA00023163"/>
    </source>
</evidence>
<feature type="domain" description="HTH HARE-type" evidence="2">
    <location>
        <begin position="1"/>
        <end position="71"/>
    </location>
</feature>
<dbReference type="EMBL" id="SAYD01000018">
    <property type="protein sequence ID" value="TXJ38864.1"/>
    <property type="molecule type" value="Genomic_DNA"/>
</dbReference>
<evidence type="ECO:0000259" key="2">
    <source>
        <dbReference type="PROSITE" id="PS51913"/>
    </source>
</evidence>
<organism evidence="3 8">
    <name type="scientific">Brachyspira aalborgi</name>
    <dbReference type="NCBI Taxonomy" id="29522"/>
    <lineage>
        <taxon>Bacteria</taxon>
        <taxon>Pseudomonadati</taxon>
        <taxon>Spirochaetota</taxon>
        <taxon>Spirochaetia</taxon>
        <taxon>Brachyspirales</taxon>
        <taxon>Brachyspiraceae</taxon>
        <taxon>Brachyspira</taxon>
    </lineage>
</organism>
<sequence length="240" mass="28121">MTKVEAIECVLKQNGGSANLNTIYEKIQKFYPKAKQSSEWEAGIRGVLYREIKEGNRFKKIGISIYALKDYEENPLPKSNEKVKMHSFMQGICLELGNARNYLTYTADPSKLYRDNVYLKDIANLKSVPNFTYKEITNEIRRIDVLWFNNAKYAFPQCAFEVVDSVNTLNGAFNRCLQLKAFATKFIIVAPQIHYKKFKQKLELEIYQDKKNFFKFVNYDEMIETYEHVVNGLKNNNWLI</sequence>
<dbReference type="RefSeq" id="WP_147738327.1">
    <property type="nucleotide sequence ID" value="NZ_SAXT01000004.1"/>
</dbReference>
<comment type="caution">
    <text evidence="3">The sequence shown here is derived from an EMBL/GenBank/DDBJ whole genome shotgun (WGS) entry which is preliminary data.</text>
</comment>
<reference evidence="6 7" key="1">
    <citation type="journal article" date="1992" name="Lakartidningen">
        <title>[Penicillin V and not amoxicillin is the first choice preparation in acute otitis].</title>
        <authorList>
            <person name="Kamme C."/>
            <person name="Lundgren K."/>
            <person name="Prellner K."/>
        </authorList>
    </citation>
    <scope>NUCLEOTIDE SEQUENCE [LARGE SCALE GENOMIC DNA]</scope>
    <source>
        <strain evidence="4 6">513A</strain>
        <strain evidence="5 7">PC3997IV</strain>
        <strain evidence="3 8">W1</strain>
    </source>
</reference>
<dbReference type="GO" id="GO:0006355">
    <property type="term" value="P:regulation of DNA-templated transcription"/>
    <property type="evidence" value="ECO:0007669"/>
    <property type="project" value="InterPro"/>
</dbReference>
<dbReference type="Proteomes" id="UP000325116">
    <property type="component" value="Unassembled WGS sequence"/>
</dbReference>
<evidence type="ECO:0000313" key="4">
    <source>
        <dbReference type="EMBL" id="TXJ20059.1"/>
    </source>
</evidence>
<keyword evidence="1" id="KW-0804">Transcription</keyword>
<dbReference type="InterPro" id="IPR007759">
    <property type="entry name" value="Asxl_HARE-HTH"/>
</dbReference>
<protein>
    <recommendedName>
        <fullName evidence="2">HTH HARE-type domain-containing protein</fullName>
    </recommendedName>
</protein>
<dbReference type="EMBL" id="SAXU01000001">
    <property type="protein sequence ID" value="TXJ20059.1"/>
    <property type="molecule type" value="Genomic_DNA"/>
</dbReference>
<dbReference type="EMBL" id="SAXT01000004">
    <property type="protein sequence ID" value="TXJ12195.1"/>
    <property type="molecule type" value="Genomic_DNA"/>
</dbReference>
<dbReference type="Proteomes" id="UP000324638">
    <property type="component" value="Unassembled WGS sequence"/>
</dbReference>
<evidence type="ECO:0000313" key="5">
    <source>
        <dbReference type="EMBL" id="TXJ38864.1"/>
    </source>
</evidence>
<dbReference type="PROSITE" id="PS51913">
    <property type="entry name" value="HTH_HARE"/>
    <property type="match status" value="1"/>
</dbReference>
<reference evidence="3" key="2">
    <citation type="submission" date="2019-01" db="EMBL/GenBank/DDBJ databases">
        <authorList>
            <person name="Thorell K."/>
        </authorList>
    </citation>
    <scope>NUCLEOTIDE SEQUENCE</scope>
    <source>
        <strain evidence="4">513A</strain>
        <strain evidence="5">PC3997IV</strain>
        <strain evidence="3">W1</strain>
    </source>
</reference>
<dbReference type="AlphaFoldDB" id="A0A5C8CH71"/>
<evidence type="ECO:0000313" key="6">
    <source>
        <dbReference type="Proteomes" id="UP000324638"/>
    </source>
</evidence>
<name>A0A5C8CH71_9SPIR</name>
<evidence type="ECO:0000313" key="3">
    <source>
        <dbReference type="EMBL" id="TXJ12195.1"/>
    </source>
</evidence>
<dbReference type="Proteomes" id="UP000325002">
    <property type="component" value="Unassembled WGS sequence"/>
</dbReference>
<evidence type="ECO:0000313" key="7">
    <source>
        <dbReference type="Proteomes" id="UP000325002"/>
    </source>
</evidence>